<dbReference type="GeneID" id="80818861"/>
<dbReference type="SUPFAM" id="SSF54637">
    <property type="entry name" value="Thioesterase/thiol ester dehydrase-isomerase"/>
    <property type="match status" value="1"/>
</dbReference>
<evidence type="ECO:0000256" key="2">
    <source>
        <dbReference type="ARBA" id="ARBA00022801"/>
    </source>
</evidence>
<dbReference type="PANTHER" id="PTHR31793">
    <property type="entry name" value="4-HYDROXYBENZOYL-COA THIOESTERASE FAMILY MEMBER"/>
    <property type="match status" value="1"/>
</dbReference>
<dbReference type="AlphaFoldDB" id="A0A975WAZ5"/>
<protein>
    <submittedName>
        <fullName evidence="3">Acyl-CoA thioester hydrolase</fullName>
    </submittedName>
</protein>
<dbReference type="EMBL" id="FNYY01000008">
    <property type="protein sequence ID" value="SEJ66673.1"/>
    <property type="molecule type" value="Genomic_DNA"/>
</dbReference>
<evidence type="ECO:0000313" key="4">
    <source>
        <dbReference type="Proteomes" id="UP000182932"/>
    </source>
</evidence>
<dbReference type="InterPro" id="IPR029069">
    <property type="entry name" value="HotDog_dom_sf"/>
</dbReference>
<keyword evidence="4" id="KW-1185">Reference proteome</keyword>
<organism evidence="3 4">
    <name type="scientific">Marinovum algicola</name>
    <dbReference type="NCBI Taxonomy" id="42444"/>
    <lineage>
        <taxon>Bacteria</taxon>
        <taxon>Pseudomonadati</taxon>
        <taxon>Pseudomonadota</taxon>
        <taxon>Alphaproteobacteria</taxon>
        <taxon>Rhodobacterales</taxon>
        <taxon>Roseobacteraceae</taxon>
        <taxon>Marinovum</taxon>
    </lineage>
</organism>
<evidence type="ECO:0000256" key="1">
    <source>
        <dbReference type="ARBA" id="ARBA00005953"/>
    </source>
</evidence>
<dbReference type="Proteomes" id="UP000182932">
    <property type="component" value="Unassembled WGS sequence"/>
</dbReference>
<dbReference type="InterPro" id="IPR050563">
    <property type="entry name" value="4-hydroxybenzoyl-CoA_TE"/>
</dbReference>
<gene>
    <name evidence="3" type="ORF">SAMN04487940_108192</name>
</gene>
<dbReference type="Gene3D" id="3.10.129.10">
    <property type="entry name" value="Hotdog Thioesterase"/>
    <property type="match status" value="1"/>
</dbReference>
<accession>A0A975WAZ5</accession>
<comment type="similarity">
    <text evidence="1">Belongs to the 4-hydroxybenzoyl-CoA thioesterase family.</text>
</comment>
<comment type="caution">
    <text evidence="3">The sequence shown here is derived from an EMBL/GenBank/DDBJ whole genome shotgun (WGS) entry which is preliminary data.</text>
</comment>
<name>A0A975WAZ5_9RHOB</name>
<evidence type="ECO:0000313" key="3">
    <source>
        <dbReference type="EMBL" id="SEJ66673.1"/>
    </source>
</evidence>
<keyword evidence="2 3" id="KW-0378">Hydrolase</keyword>
<dbReference type="PANTHER" id="PTHR31793:SF27">
    <property type="entry name" value="NOVEL THIOESTERASE SUPERFAMILY DOMAIN AND SAPOSIN A-TYPE DOMAIN CONTAINING PROTEIN (0610012H03RIK)"/>
    <property type="match status" value="1"/>
</dbReference>
<proteinExistence type="inferred from homology"/>
<dbReference type="CDD" id="cd00586">
    <property type="entry name" value="4HBT"/>
    <property type="match status" value="1"/>
</dbReference>
<dbReference type="Pfam" id="PF13279">
    <property type="entry name" value="4HBT_2"/>
    <property type="match status" value="1"/>
</dbReference>
<dbReference type="GO" id="GO:0047617">
    <property type="term" value="F:fatty acyl-CoA hydrolase activity"/>
    <property type="evidence" value="ECO:0007669"/>
    <property type="project" value="TreeGrafter"/>
</dbReference>
<dbReference type="RefSeq" id="WP_048529511.1">
    <property type="nucleotide sequence ID" value="NZ_CATLQZ010000006.1"/>
</dbReference>
<sequence length="139" mass="15535">MTRARGAYPWHTALPTRWADNDQYGHLNNATYFSLFDTALTLWQIETGFLGETVDSPRFLVVENGCRFFQELRFPDLIHAGLRCGRIGTSSFTLELALFRGTSEEAAATGFFAQVQVDAQSHRPSPLDAPRRALLEAIG</sequence>
<reference evidence="3 4" key="1">
    <citation type="submission" date="2016-10" db="EMBL/GenBank/DDBJ databases">
        <authorList>
            <person name="Varghese N."/>
            <person name="Submissions S."/>
        </authorList>
    </citation>
    <scope>NUCLEOTIDE SEQUENCE [LARGE SCALE GENOMIC DNA]</scope>
    <source>
        <strain evidence="3 4">FF3</strain>
    </source>
</reference>